<comment type="caution">
    <text evidence="1">The sequence shown here is derived from an EMBL/GenBank/DDBJ whole genome shotgun (WGS) entry which is preliminary data.</text>
</comment>
<feature type="non-terminal residue" evidence="1">
    <location>
        <position position="1"/>
    </location>
</feature>
<protein>
    <submittedName>
        <fullName evidence="1">Uncharacterized protein</fullName>
    </submittedName>
</protein>
<dbReference type="AlphaFoldDB" id="X0WRR0"/>
<gene>
    <name evidence="1" type="ORF">S01H1_55521</name>
</gene>
<name>X0WRR0_9ZZZZ</name>
<organism evidence="1">
    <name type="scientific">marine sediment metagenome</name>
    <dbReference type="NCBI Taxonomy" id="412755"/>
    <lineage>
        <taxon>unclassified sequences</taxon>
        <taxon>metagenomes</taxon>
        <taxon>ecological metagenomes</taxon>
    </lineage>
</organism>
<proteinExistence type="predicted"/>
<evidence type="ECO:0000313" key="1">
    <source>
        <dbReference type="EMBL" id="GAG25882.1"/>
    </source>
</evidence>
<accession>X0WRR0</accession>
<dbReference type="EMBL" id="BARS01036096">
    <property type="protein sequence ID" value="GAG25882.1"/>
    <property type="molecule type" value="Genomic_DNA"/>
</dbReference>
<reference evidence="1" key="1">
    <citation type="journal article" date="2014" name="Front. Microbiol.">
        <title>High frequency of phylogenetically diverse reductive dehalogenase-homologous genes in deep subseafloor sedimentary metagenomes.</title>
        <authorList>
            <person name="Kawai M."/>
            <person name="Futagami T."/>
            <person name="Toyoda A."/>
            <person name="Takaki Y."/>
            <person name="Nishi S."/>
            <person name="Hori S."/>
            <person name="Arai W."/>
            <person name="Tsubouchi T."/>
            <person name="Morono Y."/>
            <person name="Uchiyama I."/>
            <person name="Ito T."/>
            <person name="Fujiyama A."/>
            <person name="Inagaki F."/>
            <person name="Takami H."/>
        </authorList>
    </citation>
    <scope>NUCLEOTIDE SEQUENCE</scope>
    <source>
        <strain evidence="1">Expedition CK06-06</strain>
    </source>
</reference>
<sequence>IFREISQHIDLTEIHEIRDLQNGKVIAVLSKKGGQIIRDEVDILQIEGAPFVSAYFNGDPDLFWGPSDCRILEPIQLELNEANTQAMYHRRITLLKFFYNLNLVDPDQVDAMLAGEVGPGIGVDGDPASAVSIMQPHIPPDLLEWFNSKRADAREILGMGRQELGEVSQGRTTKGEAEIAHFGSALRMDEKRDSIADALGEIMRKVNQVIFKFWSVEQVIPVVGYDGARYWVKYNNEMLRGEYNLQIDVESMTPLTKR</sequence>
<feature type="non-terminal residue" evidence="1">
    <location>
        <position position="258"/>
    </location>
</feature>